<evidence type="ECO:0000256" key="3">
    <source>
        <dbReference type="ARBA" id="ARBA00010040"/>
    </source>
</evidence>
<evidence type="ECO:0000256" key="8">
    <source>
        <dbReference type="ARBA" id="ARBA00032829"/>
    </source>
</evidence>
<dbReference type="STRING" id="1314781.A0A165EY81"/>
<evidence type="ECO:0000256" key="9">
    <source>
        <dbReference type="SAM" id="MobiDB-lite"/>
    </source>
</evidence>
<dbReference type="InterPro" id="IPR001375">
    <property type="entry name" value="Peptidase_S9_cat"/>
</dbReference>
<evidence type="ECO:0000256" key="6">
    <source>
        <dbReference type="ARBA" id="ARBA00022490"/>
    </source>
</evidence>
<feature type="region of interest" description="Disordered" evidence="9">
    <location>
        <begin position="256"/>
        <end position="276"/>
    </location>
</feature>
<dbReference type="InterPro" id="IPR045550">
    <property type="entry name" value="AARE_N"/>
</dbReference>
<evidence type="ECO:0000256" key="2">
    <source>
        <dbReference type="ARBA" id="ARBA00004496"/>
    </source>
</evidence>
<gene>
    <name evidence="12" type="ORF">EXIGLDRAFT_651709</name>
</gene>
<evidence type="ECO:0000256" key="1">
    <source>
        <dbReference type="ARBA" id="ARBA00000721"/>
    </source>
</evidence>
<dbReference type="Gene3D" id="3.40.50.1820">
    <property type="entry name" value="alpha/beta hydrolase"/>
    <property type="match status" value="1"/>
</dbReference>
<evidence type="ECO:0000256" key="5">
    <source>
        <dbReference type="ARBA" id="ARBA00012917"/>
    </source>
</evidence>
<keyword evidence="7 12" id="KW-0378">Hydrolase</keyword>
<comment type="subcellular location">
    <subcellularLocation>
        <location evidence="2">Cytoplasm</location>
    </subcellularLocation>
</comment>
<dbReference type="EC" id="3.4.19.1" evidence="5"/>
<evidence type="ECO:0000313" key="12">
    <source>
        <dbReference type="EMBL" id="KZV87961.1"/>
    </source>
</evidence>
<comment type="catalytic activity">
    <reaction evidence="1">
        <text>Cleavage of an N-acetyl or N-formyl amino acid from the N-terminus of a polypeptide.</text>
        <dbReference type="EC" id="3.4.19.1"/>
    </reaction>
</comment>
<dbReference type="GO" id="GO:0004252">
    <property type="term" value="F:serine-type endopeptidase activity"/>
    <property type="evidence" value="ECO:0007669"/>
    <property type="project" value="TreeGrafter"/>
</dbReference>
<evidence type="ECO:0000256" key="7">
    <source>
        <dbReference type="ARBA" id="ARBA00022801"/>
    </source>
</evidence>
<dbReference type="SUPFAM" id="SSF53474">
    <property type="entry name" value="alpha/beta-Hydrolases"/>
    <property type="match status" value="1"/>
</dbReference>
<evidence type="ECO:0000259" key="10">
    <source>
        <dbReference type="Pfam" id="PF00326"/>
    </source>
</evidence>
<dbReference type="Pfam" id="PF00326">
    <property type="entry name" value="Peptidase_S9"/>
    <property type="match status" value="1"/>
</dbReference>
<dbReference type="GO" id="GO:0008242">
    <property type="term" value="F:omega peptidase activity"/>
    <property type="evidence" value="ECO:0007669"/>
    <property type="project" value="UniProtKB-EC"/>
</dbReference>
<dbReference type="InterPro" id="IPR029058">
    <property type="entry name" value="AB_hydrolase_fold"/>
</dbReference>
<name>A0A165EY81_EXIGL</name>
<dbReference type="PANTHER" id="PTHR42776:SF4">
    <property type="entry name" value="ACYLAMINO-ACID-RELEASING ENZYME"/>
    <property type="match status" value="1"/>
</dbReference>
<evidence type="ECO:0000256" key="4">
    <source>
        <dbReference type="ARBA" id="ARBA00011881"/>
    </source>
</evidence>
<accession>A0A165EY81</accession>
<comment type="subunit">
    <text evidence="4">Homotetramer.</text>
</comment>
<dbReference type="OrthoDB" id="43744at2759"/>
<evidence type="ECO:0000259" key="11">
    <source>
        <dbReference type="Pfam" id="PF19283"/>
    </source>
</evidence>
<protein>
    <recommendedName>
        <fullName evidence="5">acylaminoacyl-peptidase</fullName>
        <ecNumber evidence="5">3.4.19.1</ecNumber>
    </recommendedName>
    <alternativeName>
        <fullName evidence="8">Dipeptidyl-peptidase V</fullName>
    </alternativeName>
</protein>
<evidence type="ECO:0000313" key="13">
    <source>
        <dbReference type="Proteomes" id="UP000077266"/>
    </source>
</evidence>
<dbReference type="GO" id="GO:0005737">
    <property type="term" value="C:cytoplasm"/>
    <property type="evidence" value="ECO:0007669"/>
    <property type="project" value="UniProtKB-SubCell"/>
</dbReference>
<dbReference type="SUPFAM" id="SSF82171">
    <property type="entry name" value="DPP6 N-terminal domain-like"/>
    <property type="match status" value="1"/>
</dbReference>
<sequence>MTSTLYRELAELPVYTSATFLNGDDAAALIRVTSSVRDHSRKIKRSLQRTVIYTPLDVLTTYSESSVDVLKSATSPSGKLVAYLREIESNGGKKRFVEVWRGSKLEAIKEVTKAHAEFYTDDFFSCLSFAPSESALVYTAEGNAPGEDNQDRFRYVPTLGERLQKRQRPTLFLLQWASNSNAHLAVLQPSLTPPSTVLFGQAVFSANETIIARGYETSPDGRRLGITGCTNRTCAIWKLNLPRHASDALRKTFDHSGQAYEPSTEPKSDNSTTISVDCTRLSSPTTSARSPRVFDGLIVWLSSGLGGPHNGCSALHKLDLVTGSHKEILPIIHSPGTPDAFPGLFADYISERAVVRSKDGAALAIQTVWGSRKTVVLVSLIDGSVTEITPKEGADDIASWSLLATDGERRVLCSRSSPTTVPELVLGTIDDARNAVWRVLEQEALSDSAAKTLSAMKSSIVRVPDRHPLEMIVVQGSTTSKPPCIMVPHGGPHISNTTDFNPAMAAMVAEGYTVSMVNYTGSLGHGQAYIEKLLGRAGELDVEECFASAQHLVQIGIADAGPGKQFIIGGSHAGFLGAHLVARYPDYFSACSLRNPVVAVGDMAHVTDIPDWCFSQFSSPSVVPTGHLASPEEHARLQAASPLSYVAAVKAPVLLLVGDADARVPMTQAKAYYHALKGHGRAKVEMYLFPGAGHSLDQVEAELQSWERTKEWFANVVKF</sequence>
<keyword evidence="13" id="KW-1185">Reference proteome</keyword>
<feature type="domain" description="Acylamino-acid-releasing enzyme N-terminal" evidence="11">
    <location>
        <begin position="68"/>
        <end position="438"/>
    </location>
</feature>
<dbReference type="Proteomes" id="UP000077266">
    <property type="component" value="Unassembled WGS sequence"/>
</dbReference>
<keyword evidence="6" id="KW-0963">Cytoplasm</keyword>
<dbReference type="Pfam" id="PF19283">
    <property type="entry name" value="APEH_N"/>
    <property type="match status" value="1"/>
</dbReference>
<dbReference type="PANTHER" id="PTHR42776">
    <property type="entry name" value="SERINE PEPTIDASE S9 FAMILY MEMBER"/>
    <property type="match status" value="1"/>
</dbReference>
<dbReference type="InParanoid" id="A0A165EY81"/>
<reference evidence="12 13" key="1">
    <citation type="journal article" date="2016" name="Mol. Biol. Evol.">
        <title>Comparative Genomics of Early-Diverging Mushroom-Forming Fungi Provides Insights into the Origins of Lignocellulose Decay Capabilities.</title>
        <authorList>
            <person name="Nagy L.G."/>
            <person name="Riley R."/>
            <person name="Tritt A."/>
            <person name="Adam C."/>
            <person name="Daum C."/>
            <person name="Floudas D."/>
            <person name="Sun H."/>
            <person name="Yadav J.S."/>
            <person name="Pangilinan J."/>
            <person name="Larsson K.H."/>
            <person name="Matsuura K."/>
            <person name="Barry K."/>
            <person name="Labutti K."/>
            <person name="Kuo R."/>
            <person name="Ohm R.A."/>
            <person name="Bhattacharya S.S."/>
            <person name="Shirouzu T."/>
            <person name="Yoshinaga Y."/>
            <person name="Martin F.M."/>
            <person name="Grigoriev I.V."/>
            <person name="Hibbett D.S."/>
        </authorList>
    </citation>
    <scope>NUCLEOTIDE SEQUENCE [LARGE SCALE GENOMIC DNA]</scope>
    <source>
        <strain evidence="12 13">HHB12029</strain>
    </source>
</reference>
<feature type="domain" description="Peptidase S9 prolyl oligopeptidase catalytic" evidence="10">
    <location>
        <begin position="501"/>
        <end position="717"/>
    </location>
</feature>
<dbReference type="GO" id="GO:0006508">
    <property type="term" value="P:proteolysis"/>
    <property type="evidence" value="ECO:0007669"/>
    <property type="project" value="InterPro"/>
</dbReference>
<organism evidence="12 13">
    <name type="scientific">Exidia glandulosa HHB12029</name>
    <dbReference type="NCBI Taxonomy" id="1314781"/>
    <lineage>
        <taxon>Eukaryota</taxon>
        <taxon>Fungi</taxon>
        <taxon>Dikarya</taxon>
        <taxon>Basidiomycota</taxon>
        <taxon>Agaricomycotina</taxon>
        <taxon>Agaricomycetes</taxon>
        <taxon>Auriculariales</taxon>
        <taxon>Exidiaceae</taxon>
        <taxon>Exidia</taxon>
    </lineage>
</organism>
<comment type="similarity">
    <text evidence="3">Belongs to the peptidase S9C family.</text>
</comment>
<proteinExistence type="inferred from homology"/>
<dbReference type="AlphaFoldDB" id="A0A165EY81"/>
<dbReference type="EMBL" id="KV426111">
    <property type="protein sequence ID" value="KZV87961.1"/>
    <property type="molecule type" value="Genomic_DNA"/>
</dbReference>